<dbReference type="EMBL" id="CAJOBC010084537">
    <property type="protein sequence ID" value="CAF4318615.1"/>
    <property type="molecule type" value="Genomic_DNA"/>
</dbReference>
<dbReference type="Gene3D" id="1.25.40.10">
    <property type="entry name" value="Tetratricopeptide repeat domain"/>
    <property type="match status" value="1"/>
</dbReference>
<gene>
    <name evidence="2" type="ORF">GPM918_LOCUS34447</name>
    <name evidence="3" type="ORF">SRO942_LOCUS35145</name>
</gene>
<feature type="domain" description="ADP ribosyltransferase" evidence="1">
    <location>
        <begin position="8"/>
        <end position="111"/>
    </location>
</feature>
<dbReference type="Proteomes" id="UP000663829">
    <property type="component" value="Unassembled WGS sequence"/>
</dbReference>
<reference evidence="2" key="1">
    <citation type="submission" date="2021-02" db="EMBL/GenBank/DDBJ databases">
        <authorList>
            <person name="Nowell W R."/>
        </authorList>
    </citation>
    <scope>NUCLEOTIDE SEQUENCE</scope>
</reference>
<dbReference type="OrthoDB" id="10047441at2759"/>
<sequence length="343" mass="40423">MVHDKKTHVITVYRGQFISRVEVRKLQKNTSRFFTNSFFSTTMNRQLALILLNPSLQRSDDKQSVLFEIKIDLTLKSSQPYADISSFSQFPSETEVLFSYGTEFQVIDVEYSQMEHIWIIKLSFVEGGSQYIWNTLELDSHSYIDEEDNEGDETKILPYMGSSRKMLKQSLSLVHQTFPVVLSLSNIRLVFKELLNLFESEQWLLAIEMHTLAFAYTRDYMNRWANSDLKPILKYYENAIKLWLPFIDDQELNSRETLADICRDLAEVYEWPGVDDPRMAVKYYRKALEYYQQMIVIEKKVQGKTDLEIKCIEHQIASVEDKIQYLERKDADEDLGKELFEIL</sequence>
<proteinExistence type="predicted"/>
<protein>
    <recommendedName>
        <fullName evidence="1">ADP ribosyltransferase domain-containing protein</fullName>
    </recommendedName>
</protein>
<evidence type="ECO:0000313" key="4">
    <source>
        <dbReference type="Proteomes" id="UP000663829"/>
    </source>
</evidence>
<dbReference type="Proteomes" id="UP000681722">
    <property type="component" value="Unassembled WGS sequence"/>
</dbReference>
<keyword evidence="4" id="KW-1185">Reference proteome</keyword>
<dbReference type="Gene3D" id="3.90.176.10">
    <property type="entry name" value="Toxin ADP-ribosyltransferase, Chain A, domain 1"/>
    <property type="match status" value="1"/>
</dbReference>
<name>A0A815P256_9BILA</name>
<evidence type="ECO:0000313" key="3">
    <source>
        <dbReference type="EMBL" id="CAF4318615.1"/>
    </source>
</evidence>
<evidence type="ECO:0000259" key="1">
    <source>
        <dbReference type="Pfam" id="PF03496"/>
    </source>
</evidence>
<dbReference type="AlphaFoldDB" id="A0A815P256"/>
<dbReference type="InterPro" id="IPR003540">
    <property type="entry name" value="ADP-ribosyltransferase"/>
</dbReference>
<dbReference type="GO" id="GO:0005576">
    <property type="term" value="C:extracellular region"/>
    <property type="evidence" value="ECO:0007669"/>
    <property type="project" value="InterPro"/>
</dbReference>
<organism evidence="2 4">
    <name type="scientific">Didymodactylos carnosus</name>
    <dbReference type="NCBI Taxonomy" id="1234261"/>
    <lineage>
        <taxon>Eukaryota</taxon>
        <taxon>Metazoa</taxon>
        <taxon>Spiralia</taxon>
        <taxon>Gnathifera</taxon>
        <taxon>Rotifera</taxon>
        <taxon>Eurotatoria</taxon>
        <taxon>Bdelloidea</taxon>
        <taxon>Philodinida</taxon>
        <taxon>Philodinidae</taxon>
        <taxon>Didymodactylos</taxon>
    </lineage>
</organism>
<dbReference type="EMBL" id="CAJNOQ010019096">
    <property type="protein sequence ID" value="CAF1443123.1"/>
    <property type="molecule type" value="Genomic_DNA"/>
</dbReference>
<dbReference type="PROSITE" id="PS51996">
    <property type="entry name" value="TR_MART"/>
    <property type="match status" value="1"/>
</dbReference>
<comment type="caution">
    <text evidence="2">The sequence shown here is derived from an EMBL/GenBank/DDBJ whole genome shotgun (WGS) entry which is preliminary data.</text>
</comment>
<dbReference type="SUPFAM" id="SSF56399">
    <property type="entry name" value="ADP-ribosylation"/>
    <property type="match status" value="1"/>
</dbReference>
<evidence type="ECO:0000313" key="2">
    <source>
        <dbReference type="EMBL" id="CAF1443123.1"/>
    </source>
</evidence>
<accession>A0A815P256</accession>
<dbReference type="InterPro" id="IPR011990">
    <property type="entry name" value="TPR-like_helical_dom_sf"/>
</dbReference>
<dbReference type="Pfam" id="PF03496">
    <property type="entry name" value="ADPrib_exo_Tox"/>
    <property type="match status" value="1"/>
</dbReference>